<name>A0A843VBK4_COLES</name>
<feature type="region of interest" description="Disordered" evidence="1">
    <location>
        <begin position="80"/>
        <end position="104"/>
    </location>
</feature>
<proteinExistence type="predicted"/>
<organism evidence="2 3">
    <name type="scientific">Colocasia esculenta</name>
    <name type="common">Wild taro</name>
    <name type="synonym">Arum esculentum</name>
    <dbReference type="NCBI Taxonomy" id="4460"/>
    <lineage>
        <taxon>Eukaryota</taxon>
        <taxon>Viridiplantae</taxon>
        <taxon>Streptophyta</taxon>
        <taxon>Embryophyta</taxon>
        <taxon>Tracheophyta</taxon>
        <taxon>Spermatophyta</taxon>
        <taxon>Magnoliopsida</taxon>
        <taxon>Liliopsida</taxon>
        <taxon>Araceae</taxon>
        <taxon>Aroideae</taxon>
        <taxon>Colocasieae</taxon>
        <taxon>Colocasia</taxon>
    </lineage>
</organism>
<feature type="region of interest" description="Disordered" evidence="1">
    <location>
        <begin position="165"/>
        <end position="186"/>
    </location>
</feature>
<reference evidence="2" key="1">
    <citation type="submission" date="2017-07" db="EMBL/GenBank/DDBJ databases">
        <title>Taro Niue Genome Assembly and Annotation.</title>
        <authorList>
            <person name="Atibalentja N."/>
            <person name="Keating K."/>
            <person name="Fields C.J."/>
        </authorList>
    </citation>
    <scope>NUCLEOTIDE SEQUENCE</scope>
    <source>
        <strain evidence="2">Niue_2</strain>
        <tissue evidence="2">Leaf</tissue>
    </source>
</reference>
<sequence length="202" mass="21084">MCGQRVRRGQGRRRHGSSKKCRRRTRDAQDVGTTGVRGNAHEEPVTRQTTLQKAQGNTQAHAGSALVWCVRSCERKCINPAKHLPSPPGVRSISRPPPSEASLRRSISLALSSTPLTETIMSSQSSGINTISGVGGAAPPNGVTSDAVSNVINNSAASTYGLGSSVAGGGGSTAAPSKADLKKKESKAWWERIMGRKTGIAG</sequence>
<feature type="compositionally biased region" description="Polar residues" evidence="1">
    <location>
        <begin position="46"/>
        <end position="58"/>
    </location>
</feature>
<evidence type="ECO:0000256" key="1">
    <source>
        <dbReference type="SAM" id="MobiDB-lite"/>
    </source>
</evidence>
<evidence type="ECO:0000313" key="2">
    <source>
        <dbReference type="EMBL" id="MQL93851.1"/>
    </source>
</evidence>
<dbReference type="EMBL" id="NMUH01001604">
    <property type="protein sequence ID" value="MQL93851.1"/>
    <property type="molecule type" value="Genomic_DNA"/>
</dbReference>
<feature type="region of interest" description="Disordered" evidence="1">
    <location>
        <begin position="1"/>
        <end position="58"/>
    </location>
</feature>
<dbReference type="AlphaFoldDB" id="A0A843VBK4"/>
<feature type="compositionally biased region" description="Basic residues" evidence="1">
    <location>
        <begin position="1"/>
        <end position="25"/>
    </location>
</feature>
<protein>
    <submittedName>
        <fullName evidence="2">Uncharacterized protein</fullName>
    </submittedName>
</protein>
<keyword evidence="3" id="KW-1185">Reference proteome</keyword>
<evidence type="ECO:0000313" key="3">
    <source>
        <dbReference type="Proteomes" id="UP000652761"/>
    </source>
</evidence>
<comment type="caution">
    <text evidence="2">The sequence shown here is derived from an EMBL/GenBank/DDBJ whole genome shotgun (WGS) entry which is preliminary data.</text>
</comment>
<dbReference type="Proteomes" id="UP000652761">
    <property type="component" value="Unassembled WGS sequence"/>
</dbReference>
<gene>
    <name evidence="2" type="ORF">Taro_026512</name>
</gene>
<accession>A0A843VBK4</accession>